<feature type="domain" description="VOC" evidence="1">
    <location>
        <begin position="32"/>
        <end position="154"/>
    </location>
</feature>
<organism evidence="2 3">
    <name type="scientific">Chitinophaga rupis</name>
    <dbReference type="NCBI Taxonomy" id="573321"/>
    <lineage>
        <taxon>Bacteria</taxon>
        <taxon>Pseudomonadati</taxon>
        <taxon>Bacteroidota</taxon>
        <taxon>Chitinophagia</taxon>
        <taxon>Chitinophagales</taxon>
        <taxon>Chitinophagaceae</taxon>
        <taxon>Chitinophaga</taxon>
    </lineage>
</organism>
<sequence length="176" mass="20006">MKILSLPFIIFILIAVACSGPLVQKKQTMEQRLSIFTIGVKDLSAMRAFYEQKFGWTPEAVNKDIVFYKINGSLISFFSARALMEDAKIAYEENSNRHYALGYIVNSEKEVDELFAQLESKGVTIIKRPVKTFFGAYTGYVQDVEGNLWDIGTNPLIPLDAQHNVVTHKDIRHLEQ</sequence>
<gene>
    <name evidence="2" type="ORF">SAMN04488505_10476</name>
</gene>
<evidence type="ECO:0000313" key="2">
    <source>
        <dbReference type="EMBL" id="SEM33110.1"/>
    </source>
</evidence>
<dbReference type="Gene3D" id="3.10.180.10">
    <property type="entry name" value="2,3-Dihydroxybiphenyl 1,2-Dioxygenase, domain 1"/>
    <property type="match status" value="1"/>
</dbReference>
<dbReference type="Pfam" id="PF00903">
    <property type="entry name" value="Glyoxalase"/>
    <property type="match status" value="1"/>
</dbReference>
<reference evidence="2 3" key="1">
    <citation type="submission" date="2016-10" db="EMBL/GenBank/DDBJ databases">
        <authorList>
            <person name="de Groot N.N."/>
        </authorList>
    </citation>
    <scope>NUCLEOTIDE SEQUENCE [LARGE SCALE GENOMIC DNA]</scope>
    <source>
        <strain evidence="2 3">DSM 21039</strain>
    </source>
</reference>
<dbReference type="InterPro" id="IPR037523">
    <property type="entry name" value="VOC_core"/>
</dbReference>
<proteinExistence type="predicted"/>
<dbReference type="InterPro" id="IPR029068">
    <property type="entry name" value="Glyas_Bleomycin-R_OHBP_Dase"/>
</dbReference>
<dbReference type="EMBL" id="FOBB01000004">
    <property type="protein sequence ID" value="SEM33110.1"/>
    <property type="molecule type" value="Genomic_DNA"/>
</dbReference>
<dbReference type="SUPFAM" id="SSF54593">
    <property type="entry name" value="Glyoxalase/Bleomycin resistance protein/Dihydroxybiphenyl dioxygenase"/>
    <property type="match status" value="1"/>
</dbReference>
<dbReference type="InterPro" id="IPR004360">
    <property type="entry name" value="Glyas_Fos-R_dOase_dom"/>
</dbReference>
<protein>
    <recommendedName>
        <fullName evidence="1">VOC domain-containing protein</fullName>
    </recommendedName>
</protein>
<dbReference type="PROSITE" id="PS51257">
    <property type="entry name" value="PROKAR_LIPOPROTEIN"/>
    <property type="match status" value="1"/>
</dbReference>
<dbReference type="OrthoDB" id="9798430at2"/>
<dbReference type="PANTHER" id="PTHR36503:SF1">
    <property type="entry name" value="BLR2520 PROTEIN"/>
    <property type="match status" value="1"/>
</dbReference>
<evidence type="ECO:0000259" key="1">
    <source>
        <dbReference type="PROSITE" id="PS51819"/>
    </source>
</evidence>
<dbReference type="PANTHER" id="PTHR36503">
    <property type="entry name" value="BLR2520 PROTEIN"/>
    <property type="match status" value="1"/>
</dbReference>
<dbReference type="AlphaFoldDB" id="A0A1H7XH75"/>
<accession>A0A1H7XH75</accession>
<dbReference type="PROSITE" id="PS51819">
    <property type="entry name" value="VOC"/>
    <property type="match status" value="1"/>
</dbReference>
<dbReference type="Proteomes" id="UP000198984">
    <property type="component" value="Unassembled WGS sequence"/>
</dbReference>
<keyword evidence="3" id="KW-1185">Reference proteome</keyword>
<name>A0A1H7XH75_9BACT</name>
<dbReference type="STRING" id="573321.SAMN04488505_10476"/>
<evidence type="ECO:0000313" key="3">
    <source>
        <dbReference type="Proteomes" id="UP000198984"/>
    </source>
</evidence>